<proteinExistence type="inferred from homology"/>
<dbReference type="InterPro" id="IPR015422">
    <property type="entry name" value="PyrdxlP-dep_Trfase_small"/>
</dbReference>
<feature type="compositionally biased region" description="Low complexity" evidence="4">
    <location>
        <begin position="1"/>
        <end position="11"/>
    </location>
</feature>
<dbReference type="SUPFAM" id="SSF53383">
    <property type="entry name" value="PLP-dependent transferases"/>
    <property type="match status" value="1"/>
</dbReference>
<evidence type="ECO:0000256" key="1">
    <source>
        <dbReference type="ARBA" id="ARBA00001933"/>
    </source>
</evidence>
<dbReference type="InterPro" id="IPR050478">
    <property type="entry name" value="Ethylene_sulfur-biosynth"/>
</dbReference>
<reference evidence="6" key="2">
    <citation type="submission" date="2020-03" db="EMBL/GenBank/DDBJ databases">
        <title>The second near-complete assembly of the hexaploid bread wheat (Triticum aestivum) genome.</title>
        <authorList>
            <person name="Zimin A.V."/>
            <person name="Puiu D."/>
            <person name="Shumante A."/>
            <person name="Alonge M."/>
            <person name="Salzberg S.L."/>
        </authorList>
    </citation>
    <scope>NUCLEOTIDE SEQUENCE</scope>
    <source>
        <tissue evidence="6">Leaf</tissue>
    </source>
</reference>
<dbReference type="Gene3D" id="3.90.1150.10">
    <property type="entry name" value="Aspartate Aminotransferase, domain 1"/>
    <property type="match status" value="1"/>
</dbReference>
<dbReference type="InterPro" id="IPR006948">
    <property type="entry name" value="Alliinase_C"/>
</dbReference>
<name>A0A9R1IVE1_WHEAT</name>
<evidence type="ECO:0000256" key="3">
    <source>
        <dbReference type="ARBA" id="ARBA00022898"/>
    </source>
</evidence>
<dbReference type="InterPro" id="IPR015424">
    <property type="entry name" value="PyrdxlP-dep_Trfase"/>
</dbReference>
<evidence type="ECO:0000259" key="5">
    <source>
        <dbReference type="Pfam" id="PF04864"/>
    </source>
</evidence>
<dbReference type="AlphaFoldDB" id="A0A9R1IVE1"/>
<protein>
    <recommendedName>
        <fullName evidence="5">Alliinase C-terminal domain-containing protein</fullName>
    </recommendedName>
</protein>
<dbReference type="OrthoDB" id="2020362at2759"/>
<dbReference type="PANTHER" id="PTHR43795">
    <property type="entry name" value="BIFUNCTIONAL ASPARTATE AMINOTRANSFERASE AND GLUTAMATE/ASPARTATE-PREPHENATE AMINOTRANSFERASE-RELATED"/>
    <property type="match status" value="1"/>
</dbReference>
<dbReference type="Gene3D" id="3.40.640.10">
    <property type="entry name" value="Type I PLP-dependent aspartate aminotransferase-like (Major domain)"/>
    <property type="match status" value="1"/>
</dbReference>
<dbReference type="EMBL" id="CM022213">
    <property type="protein sequence ID" value="KAF6994039.1"/>
    <property type="molecule type" value="Genomic_DNA"/>
</dbReference>
<reference evidence="6" key="1">
    <citation type="journal article" date="2017" name="Gigascience">
        <title>The first near-complete assembly of the hexaploid bread wheat genome, Triticum aestivum.</title>
        <authorList>
            <person name="Zimin A.V."/>
            <person name="Puiu D."/>
            <person name="Hall R."/>
            <person name="Kingan S."/>
            <person name="Clavijo B.J."/>
            <person name="Salzberg S.L."/>
        </authorList>
    </citation>
    <scope>NUCLEOTIDE SEQUENCE</scope>
    <source>
        <tissue evidence="6">Leaf</tissue>
    </source>
</reference>
<comment type="caution">
    <text evidence="6">The sequence shown here is derived from an EMBL/GenBank/DDBJ whole genome shotgun (WGS) entry which is preliminary data.</text>
</comment>
<dbReference type="Proteomes" id="UP000815260">
    <property type="component" value="Chromosome 1D"/>
</dbReference>
<comment type="cofactor">
    <cofactor evidence="1">
        <name>pyridoxal 5'-phosphate</name>
        <dbReference type="ChEBI" id="CHEBI:597326"/>
    </cofactor>
</comment>
<gene>
    <name evidence="6" type="ORF">CFC21_010830</name>
</gene>
<organism evidence="6">
    <name type="scientific">Triticum aestivum</name>
    <name type="common">Wheat</name>
    <dbReference type="NCBI Taxonomy" id="4565"/>
    <lineage>
        <taxon>Eukaryota</taxon>
        <taxon>Viridiplantae</taxon>
        <taxon>Streptophyta</taxon>
        <taxon>Embryophyta</taxon>
        <taxon>Tracheophyta</taxon>
        <taxon>Spermatophyta</taxon>
        <taxon>Magnoliopsida</taxon>
        <taxon>Liliopsida</taxon>
        <taxon>Poales</taxon>
        <taxon>Poaceae</taxon>
        <taxon>BOP clade</taxon>
        <taxon>Pooideae</taxon>
        <taxon>Triticodae</taxon>
        <taxon>Triticeae</taxon>
        <taxon>Triticinae</taxon>
        <taxon>Triticum</taxon>
    </lineage>
</organism>
<dbReference type="InterPro" id="IPR015421">
    <property type="entry name" value="PyrdxlP-dep_Trfase_major"/>
</dbReference>
<dbReference type="PANTHER" id="PTHR43795:SF49">
    <property type="entry name" value="ALLIIN LYASE"/>
    <property type="match status" value="1"/>
</dbReference>
<feature type="non-terminal residue" evidence="6">
    <location>
        <position position="1"/>
    </location>
</feature>
<dbReference type="Pfam" id="PF04864">
    <property type="entry name" value="Alliinase_C"/>
    <property type="match status" value="1"/>
</dbReference>
<keyword evidence="3" id="KW-0663">Pyridoxal phosphate</keyword>
<feature type="compositionally biased region" description="Basic and acidic residues" evidence="4">
    <location>
        <begin position="51"/>
        <end position="64"/>
    </location>
</feature>
<evidence type="ECO:0000256" key="2">
    <source>
        <dbReference type="ARBA" id="ARBA00006312"/>
    </source>
</evidence>
<feature type="region of interest" description="Disordered" evidence="4">
    <location>
        <begin position="1"/>
        <end position="74"/>
    </location>
</feature>
<evidence type="ECO:0000256" key="4">
    <source>
        <dbReference type="SAM" id="MobiDB-lite"/>
    </source>
</evidence>
<dbReference type="GO" id="GO:0016846">
    <property type="term" value="F:carbon-sulfur lyase activity"/>
    <property type="evidence" value="ECO:0007669"/>
    <property type="project" value="InterPro"/>
</dbReference>
<feature type="domain" description="Alliinase C-terminal" evidence="5">
    <location>
        <begin position="75"/>
        <end position="235"/>
    </location>
</feature>
<comment type="similarity">
    <text evidence="2">Belongs to the alliinase family.</text>
</comment>
<accession>A0A9R1IVE1</accession>
<sequence>APPSSSRRPCTPCLPPAPNGPSALSRGRPTTRRPHRAGLFAQQPRRRHPRCRPELRVRQGDPRPGHRPRRRQARGWALVKDRDVAKKMVYFVDQSTIGASKDSQLRAAKILAVVSDAYGPGEDDTRLRLFDFARRRMGERWRALRAAVAATGAFSLPEETTGYCNFTKQTVAGYPAFAWLRCEKDGVEDCAEFLRGHSIVARGREQFGGDARCVRVNMLDRDGVLDLLIQRLSSIT</sequence>
<evidence type="ECO:0000313" key="6">
    <source>
        <dbReference type="EMBL" id="KAF6994039.1"/>
    </source>
</evidence>